<dbReference type="Gene3D" id="3.40.50.150">
    <property type="entry name" value="Vaccinia Virus protein VP39"/>
    <property type="match status" value="1"/>
</dbReference>
<dbReference type="AlphaFoldDB" id="A0A0E9N841"/>
<feature type="binding site" evidence="6">
    <location>
        <position position="182"/>
    </location>
    <ligand>
        <name>S-adenosyl-L-methionine</name>
        <dbReference type="ChEBI" id="CHEBI:59789"/>
    </ligand>
</feature>
<dbReference type="PANTHER" id="PTHR13393:SF0">
    <property type="entry name" value="RNA N6-ADENOSINE-METHYLTRANSFERASE METTL16"/>
    <property type="match status" value="1"/>
</dbReference>
<feature type="binding site" evidence="6">
    <location>
        <position position="108"/>
    </location>
    <ligand>
        <name>S-adenosyl-L-methionine</name>
        <dbReference type="ChEBI" id="CHEBI:59789"/>
    </ligand>
</feature>
<evidence type="ECO:0000313" key="7">
    <source>
        <dbReference type="EMBL" id="GAO46082.1"/>
    </source>
</evidence>
<keyword evidence="3 5" id="KW-0808">Transferase</keyword>
<name>A0A0E9N841_SAICN</name>
<gene>
    <name evidence="7" type="ORF">G7K_0325-t1</name>
</gene>
<evidence type="ECO:0000256" key="4">
    <source>
        <dbReference type="ARBA" id="ARBA00022691"/>
    </source>
</evidence>
<dbReference type="PIRSF" id="PIRSF037350">
    <property type="entry name" value="Mtase_ZK1128_prd"/>
    <property type="match status" value="1"/>
</dbReference>
<keyword evidence="8" id="KW-1185">Reference proteome</keyword>
<evidence type="ECO:0000256" key="2">
    <source>
        <dbReference type="ARBA" id="ARBA00022603"/>
    </source>
</evidence>
<dbReference type="Pfam" id="PF05971">
    <property type="entry name" value="Methyltransf_10"/>
    <property type="match status" value="1"/>
</dbReference>
<dbReference type="PANTHER" id="PTHR13393">
    <property type="entry name" value="SAM-DEPENDENT METHYLTRANSFERASE"/>
    <property type="match status" value="1"/>
</dbReference>
<dbReference type="InterPro" id="IPR010286">
    <property type="entry name" value="METTL16/RlmF"/>
</dbReference>
<evidence type="ECO:0000256" key="3">
    <source>
        <dbReference type="ARBA" id="ARBA00022679"/>
    </source>
</evidence>
<dbReference type="Proteomes" id="UP000033140">
    <property type="component" value="Unassembled WGS sequence"/>
</dbReference>
<dbReference type="EC" id="2.1.1.-" evidence="5"/>
<organism evidence="7 8">
    <name type="scientific">Saitoella complicata (strain BCRC 22490 / CBS 7301 / JCM 7358 / NBRC 10748 / NRRL Y-17804)</name>
    <dbReference type="NCBI Taxonomy" id="698492"/>
    <lineage>
        <taxon>Eukaryota</taxon>
        <taxon>Fungi</taxon>
        <taxon>Dikarya</taxon>
        <taxon>Ascomycota</taxon>
        <taxon>Taphrinomycotina</taxon>
        <taxon>Taphrinomycotina incertae sedis</taxon>
        <taxon>Saitoella</taxon>
    </lineage>
</organism>
<dbReference type="STRING" id="698492.A0A0E9N841"/>
<comment type="similarity">
    <text evidence="1 5">Belongs to the methyltransferase superfamily. METTL16/RlmF family.</text>
</comment>
<dbReference type="GO" id="GO:0008168">
    <property type="term" value="F:methyltransferase activity"/>
    <property type="evidence" value="ECO:0007669"/>
    <property type="project" value="UniProtKB-UniRule"/>
</dbReference>
<reference evidence="7 8" key="3">
    <citation type="journal article" date="2015" name="Genome Announc.">
        <title>Draft Genome Sequence of the Archiascomycetous Yeast Saitoella complicata.</title>
        <authorList>
            <person name="Yamauchi K."/>
            <person name="Kondo S."/>
            <person name="Hamamoto M."/>
            <person name="Takahashi Y."/>
            <person name="Ogura Y."/>
            <person name="Hayashi T."/>
            <person name="Nishida H."/>
        </authorList>
    </citation>
    <scope>NUCLEOTIDE SEQUENCE [LARGE SCALE GENOMIC DNA]</scope>
    <source>
        <strain evidence="7 8">NRRL Y-17804</strain>
    </source>
</reference>
<evidence type="ECO:0000256" key="6">
    <source>
        <dbReference type="PIRSR" id="PIRSR037350-1"/>
    </source>
</evidence>
<dbReference type="EMBL" id="BACD03000002">
    <property type="protein sequence ID" value="GAO46082.1"/>
    <property type="molecule type" value="Genomic_DNA"/>
</dbReference>
<protein>
    <recommendedName>
        <fullName evidence="5">U6 small nuclear RNA (adenine-(43)-N(6))-methyltransferase</fullName>
        <ecNumber evidence="5">2.1.1.-</ecNumber>
    </recommendedName>
</protein>
<accession>A0A0E9N841</accession>
<evidence type="ECO:0000256" key="5">
    <source>
        <dbReference type="PIRNR" id="PIRNR037350"/>
    </source>
</evidence>
<dbReference type="OMA" id="HQGRYDF"/>
<evidence type="ECO:0000313" key="8">
    <source>
        <dbReference type="Proteomes" id="UP000033140"/>
    </source>
</evidence>
<dbReference type="RefSeq" id="XP_019026776.1">
    <property type="nucleotide sequence ID" value="XM_019170982.1"/>
</dbReference>
<dbReference type="InterPro" id="IPR029063">
    <property type="entry name" value="SAM-dependent_MTases_sf"/>
</dbReference>
<sequence>MHERNLFCKNPPDFKALALKYKSFAEHARFDGSLDFQDAAALRALTTTLLEDGFGLKVQLPKDRLCPPVPNRLDYMLWLQDLLDSTEPSCETKAGEERENGPCVLDIGTGASAIYPLLGCALRPTWSFIATDIDGDSIVGARQSVALNGLEDRIRLLNTRVEDKLINLDAWGVKMLDAVMCNPPFYDSAEDMQKSESVKEEQPFAALTATKNELITPGGELAFIRRILAESRTLGTRVLWYTSLCGHLSTLQEISRELSEANMNYGVGEFVQARTKRWVIGWSFRPYRPDDETARHAARSESGTIWLGKKCKLPPSTIFSFMLRQKQDLVDVKAKLVKATDEVDVRLEWEDLDQDHRIAKGFANVNTWSRSARRKRKRDEEAEPMPEAKAKDEVDANFGFTIELRGYTVKIRWTQGFDKLVYESFCGWVKRALDT</sequence>
<dbReference type="GO" id="GO:0070475">
    <property type="term" value="P:rRNA base methylation"/>
    <property type="evidence" value="ECO:0007669"/>
    <property type="project" value="TreeGrafter"/>
</dbReference>
<reference evidence="7 8" key="1">
    <citation type="journal article" date="2011" name="J. Gen. Appl. Microbiol.">
        <title>Draft genome sequencing of the enigmatic yeast Saitoella complicata.</title>
        <authorList>
            <person name="Nishida H."/>
            <person name="Hamamoto M."/>
            <person name="Sugiyama J."/>
        </authorList>
    </citation>
    <scope>NUCLEOTIDE SEQUENCE [LARGE SCALE GENOMIC DNA]</scope>
    <source>
        <strain evidence="7 8">NRRL Y-17804</strain>
    </source>
</reference>
<dbReference type="OrthoDB" id="514248at2759"/>
<dbReference type="CDD" id="cd02440">
    <property type="entry name" value="AdoMet_MTases"/>
    <property type="match status" value="1"/>
</dbReference>
<comment type="caution">
    <text evidence="7">The sequence shown here is derived from an EMBL/GenBank/DDBJ whole genome shotgun (WGS) entry which is preliminary data.</text>
</comment>
<feature type="binding site" evidence="6">
    <location>
        <position position="72"/>
    </location>
    <ligand>
        <name>S-adenosyl-L-methionine</name>
        <dbReference type="ChEBI" id="CHEBI:59789"/>
    </ligand>
</feature>
<dbReference type="InterPro" id="IPR017182">
    <property type="entry name" value="METTL16/PsiM"/>
</dbReference>
<proteinExistence type="inferred from homology"/>
<keyword evidence="2 5" id="KW-0489">Methyltransferase</keyword>
<evidence type="ECO:0000256" key="1">
    <source>
        <dbReference type="ARBA" id="ARBA00005878"/>
    </source>
</evidence>
<reference evidence="7 8" key="2">
    <citation type="journal article" date="2014" name="J. Gen. Appl. Microbiol.">
        <title>The early diverging ascomycetous budding yeast Saitoella complicata has three histone deacetylases belonging to the Clr6, Hos2, and Rpd3 lineages.</title>
        <authorList>
            <person name="Nishida H."/>
            <person name="Matsumoto T."/>
            <person name="Kondo S."/>
            <person name="Hamamoto M."/>
            <person name="Yoshikawa H."/>
        </authorList>
    </citation>
    <scope>NUCLEOTIDE SEQUENCE [LARGE SCALE GENOMIC DNA]</scope>
    <source>
        <strain evidence="7 8">NRRL Y-17804</strain>
    </source>
</reference>
<dbReference type="GO" id="GO:0005634">
    <property type="term" value="C:nucleus"/>
    <property type="evidence" value="ECO:0007669"/>
    <property type="project" value="TreeGrafter"/>
</dbReference>
<keyword evidence="4 6" id="KW-0949">S-adenosyl-L-methionine</keyword>
<dbReference type="SUPFAM" id="SSF53335">
    <property type="entry name" value="S-adenosyl-L-methionine-dependent methyltransferases"/>
    <property type="match status" value="1"/>
</dbReference>
<feature type="binding site" evidence="6">
    <location>
        <position position="132"/>
    </location>
    <ligand>
        <name>S-adenosyl-L-methionine</name>
        <dbReference type="ChEBI" id="CHEBI:59789"/>
    </ligand>
</feature>